<keyword evidence="1" id="KW-0812">Transmembrane</keyword>
<protein>
    <submittedName>
        <fullName evidence="2">Uncharacterized protein</fullName>
    </submittedName>
</protein>
<dbReference type="AlphaFoldDB" id="A0A1F7UK30"/>
<dbReference type="Proteomes" id="UP000176603">
    <property type="component" value="Unassembled WGS sequence"/>
</dbReference>
<evidence type="ECO:0000313" key="3">
    <source>
        <dbReference type="Proteomes" id="UP000176603"/>
    </source>
</evidence>
<accession>A0A1F7UK30</accession>
<organism evidence="2 3">
    <name type="scientific">Candidatus Uhrbacteria bacterium RIFCSPHIGHO2_12_FULL_60_25</name>
    <dbReference type="NCBI Taxonomy" id="1802399"/>
    <lineage>
        <taxon>Bacteria</taxon>
        <taxon>Candidatus Uhriibacteriota</taxon>
    </lineage>
</organism>
<keyword evidence="1" id="KW-1133">Transmembrane helix</keyword>
<dbReference type="PROSITE" id="PS00018">
    <property type="entry name" value="EF_HAND_1"/>
    <property type="match status" value="1"/>
</dbReference>
<gene>
    <name evidence="2" type="ORF">A3E39_01710</name>
</gene>
<comment type="caution">
    <text evidence="2">The sequence shown here is derived from an EMBL/GenBank/DDBJ whole genome shotgun (WGS) entry which is preliminary data.</text>
</comment>
<feature type="transmembrane region" description="Helical" evidence="1">
    <location>
        <begin position="21"/>
        <end position="41"/>
    </location>
</feature>
<dbReference type="STRING" id="1802399.A3E39_01710"/>
<sequence length="264" mass="28999">MKTITKTKTQTQVSTRVAVTSIVAAAFGAGLIAYGFSIGYLKINPYPIMPNLITPAVSEVCNNGIDDDKDGFIDCRDIGSCSGTSMCPLCGALEVVSNVDKTYYRQWFFANSAYKEADVIRLTIRNKNTNPLCELRLVSAKFGLKKKRAGWNIKDIKFINESTGWTTLAGPGTCGITKNVCNYDWSLSNVSLKPGEEIYARVQADLTGGLQFNDGVYFYLRAPAGFTAKDRNDISYSWNTAIDGIEAFLNSTKPDEVLKLETVQ</sequence>
<reference evidence="2 3" key="1">
    <citation type="journal article" date="2016" name="Nat. Commun.">
        <title>Thousands of microbial genomes shed light on interconnected biogeochemical processes in an aquifer system.</title>
        <authorList>
            <person name="Anantharaman K."/>
            <person name="Brown C.T."/>
            <person name="Hug L.A."/>
            <person name="Sharon I."/>
            <person name="Castelle C.J."/>
            <person name="Probst A.J."/>
            <person name="Thomas B.C."/>
            <person name="Singh A."/>
            <person name="Wilkins M.J."/>
            <person name="Karaoz U."/>
            <person name="Brodie E.L."/>
            <person name="Williams K.H."/>
            <person name="Hubbard S.S."/>
            <person name="Banfield J.F."/>
        </authorList>
    </citation>
    <scope>NUCLEOTIDE SEQUENCE [LARGE SCALE GENOMIC DNA]</scope>
</reference>
<evidence type="ECO:0000313" key="2">
    <source>
        <dbReference type="EMBL" id="OGL78632.1"/>
    </source>
</evidence>
<dbReference type="InterPro" id="IPR018247">
    <property type="entry name" value="EF_Hand_1_Ca_BS"/>
</dbReference>
<evidence type="ECO:0000256" key="1">
    <source>
        <dbReference type="SAM" id="Phobius"/>
    </source>
</evidence>
<proteinExistence type="predicted"/>
<keyword evidence="1" id="KW-0472">Membrane</keyword>
<name>A0A1F7UK30_9BACT</name>
<dbReference type="EMBL" id="MGEH01000027">
    <property type="protein sequence ID" value="OGL78632.1"/>
    <property type="molecule type" value="Genomic_DNA"/>
</dbReference>